<dbReference type="Proteomes" id="UP000240883">
    <property type="component" value="Unassembled WGS sequence"/>
</dbReference>
<dbReference type="EMBL" id="KZ678144">
    <property type="protein sequence ID" value="PSN61410.1"/>
    <property type="molecule type" value="Genomic_DNA"/>
</dbReference>
<feature type="compositionally biased region" description="Low complexity" evidence="1">
    <location>
        <begin position="166"/>
        <end position="188"/>
    </location>
</feature>
<feature type="region of interest" description="Disordered" evidence="1">
    <location>
        <begin position="166"/>
        <end position="201"/>
    </location>
</feature>
<evidence type="ECO:0000313" key="3">
    <source>
        <dbReference type="Proteomes" id="UP000240883"/>
    </source>
</evidence>
<proteinExistence type="predicted"/>
<dbReference type="AlphaFoldDB" id="A0A2T2N7Q2"/>
<gene>
    <name evidence="2" type="ORF">BS50DRAFT_592888</name>
</gene>
<evidence type="ECO:0000313" key="2">
    <source>
        <dbReference type="EMBL" id="PSN61410.1"/>
    </source>
</evidence>
<feature type="region of interest" description="Disordered" evidence="1">
    <location>
        <begin position="1"/>
        <end position="33"/>
    </location>
</feature>
<organism evidence="2 3">
    <name type="scientific">Corynespora cassiicola Philippines</name>
    <dbReference type="NCBI Taxonomy" id="1448308"/>
    <lineage>
        <taxon>Eukaryota</taxon>
        <taxon>Fungi</taxon>
        <taxon>Dikarya</taxon>
        <taxon>Ascomycota</taxon>
        <taxon>Pezizomycotina</taxon>
        <taxon>Dothideomycetes</taxon>
        <taxon>Pleosporomycetidae</taxon>
        <taxon>Pleosporales</taxon>
        <taxon>Corynesporascaceae</taxon>
        <taxon>Corynespora</taxon>
    </lineage>
</organism>
<sequence length="231" mass="24470">MDGFPKAQRDAMHPLQHERAAGRDRRSDGEVSVCRAGQEDAQRGAGMLMRFDLWAHIRLSGAEGVLAACLSPRGSWRPSEGPPADAAHKRAMRSAAVWGGRERVSSQAGMSLVEVPLACLGPKESAVAGQVLICSSRCWRVRRALMEDDGGGGGYARFFFFSSSSSSSSSSPSDPTPAPAAGTGAVAGWSTRALPGPLDPDWMLEEPLDGTQLANREIGGTGGSRAWRFTE</sequence>
<keyword evidence="3" id="KW-1185">Reference proteome</keyword>
<accession>A0A2T2N7Q2</accession>
<evidence type="ECO:0000256" key="1">
    <source>
        <dbReference type="SAM" id="MobiDB-lite"/>
    </source>
</evidence>
<protein>
    <submittedName>
        <fullName evidence="2">Uncharacterized protein</fullName>
    </submittedName>
</protein>
<reference evidence="2 3" key="1">
    <citation type="journal article" date="2018" name="Front. Microbiol.">
        <title>Genome-Wide Analysis of Corynespora cassiicola Leaf Fall Disease Putative Effectors.</title>
        <authorList>
            <person name="Lopez D."/>
            <person name="Ribeiro S."/>
            <person name="Label P."/>
            <person name="Fumanal B."/>
            <person name="Venisse J.S."/>
            <person name="Kohler A."/>
            <person name="de Oliveira R.R."/>
            <person name="Labutti K."/>
            <person name="Lipzen A."/>
            <person name="Lail K."/>
            <person name="Bauer D."/>
            <person name="Ohm R.A."/>
            <person name="Barry K.W."/>
            <person name="Spatafora J."/>
            <person name="Grigoriev I.V."/>
            <person name="Martin F.M."/>
            <person name="Pujade-Renaud V."/>
        </authorList>
    </citation>
    <scope>NUCLEOTIDE SEQUENCE [LARGE SCALE GENOMIC DNA]</scope>
    <source>
        <strain evidence="2 3">Philippines</strain>
    </source>
</reference>
<feature type="compositionally biased region" description="Basic and acidic residues" evidence="1">
    <location>
        <begin position="7"/>
        <end position="29"/>
    </location>
</feature>
<name>A0A2T2N7Q2_CORCC</name>